<accession>A0AAD2D139</accession>
<comment type="caution">
    <text evidence="1">The sequence shown here is derived from an EMBL/GenBank/DDBJ whole genome shotgun (WGS) entry which is preliminary data.</text>
</comment>
<sequence length="149" mass="17288">MTDKDYKNSLIDLLARIPNYFNQKSITESMRLIKVLDNLGFNTCQSSRKFSTRPCIQQRGKHIYCIRNLFSLNKIATSQILELCVHCSIGDYVDNMEYSNKAKLSFDELNNITNELKATKAKFSLRGLQLKDEIKNYARTTYSLIKNML</sequence>
<reference evidence="1" key="1">
    <citation type="submission" date="2023-07" db="EMBL/GenBank/DDBJ databases">
        <authorList>
            <consortium name="AG Swart"/>
            <person name="Singh M."/>
            <person name="Singh A."/>
            <person name="Seah K."/>
            <person name="Emmerich C."/>
        </authorList>
    </citation>
    <scope>NUCLEOTIDE SEQUENCE</scope>
    <source>
        <strain evidence="1">DP1</strain>
    </source>
</reference>
<evidence type="ECO:0000313" key="1">
    <source>
        <dbReference type="EMBL" id="CAI2376430.1"/>
    </source>
</evidence>
<dbReference type="EMBL" id="CAMPGE010017990">
    <property type="protein sequence ID" value="CAI2376430.1"/>
    <property type="molecule type" value="Genomic_DNA"/>
</dbReference>
<proteinExistence type="predicted"/>
<name>A0AAD2D139_EUPCR</name>
<dbReference type="Proteomes" id="UP001295684">
    <property type="component" value="Unassembled WGS sequence"/>
</dbReference>
<gene>
    <name evidence="1" type="ORF">ECRASSUSDP1_LOCUS17800</name>
</gene>
<dbReference type="AlphaFoldDB" id="A0AAD2D139"/>
<protein>
    <submittedName>
        <fullName evidence="1">Uncharacterized protein</fullName>
    </submittedName>
</protein>
<organism evidence="1 2">
    <name type="scientific">Euplotes crassus</name>
    <dbReference type="NCBI Taxonomy" id="5936"/>
    <lineage>
        <taxon>Eukaryota</taxon>
        <taxon>Sar</taxon>
        <taxon>Alveolata</taxon>
        <taxon>Ciliophora</taxon>
        <taxon>Intramacronucleata</taxon>
        <taxon>Spirotrichea</taxon>
        <taxon>Hypotrichia</taxon>
        <taxon>Euplotida</taxon>
        <taxon>Euplotidae</taxon>
        <taxon>Moneuplotes</taxon>
    </lineage>
</organism>
<keyword evidence="2" id="KW-1185">Reference proteome</keyword>
<evidence type="ECO:0000313" key="2">
    <source>
        <dbReference type="Proteomes" id="UP001295684"/>
    </source>
</evidence>